<dbReference type="Gene3D" id="3.40.50.720">
    <property type="entry name" value="NAD(P)-binding Rossmann-like Domain"/>
    <property type="match status" value="1"/>
</dbReference>
<dbReference type="PANTHER" id="PTHR45348">
    <property type="entry name" value="HYPOTHETICAL OXIDOREDUCTASE (EUROFUNG)"/>
    <property type="match status" value="1"/>
</dbReference>
<sequence length="254" mass="27626">MASSNVSLVVRVPEGQPELVKEEPPLPIPGTGQVQVKVDGAVLGCDFVGEVTKLEDTVTRLNKGDNVGKYLGWADTVNTPSQTNTFPLKVPASISQEKASTVPLAAATVWLALFSKDCLNIDRSNAKGTSVLVRGGSSIVYAIQLAMIYGLDVITTCRPHNEDLVRSCGAKYVFDYNDPNVIVKITEVALILRLDRNAKHDQASNDDHELASELFENLPSWLEQGLVKPNKAKVLGWILYPKDSRVEQDIILGS</sequence>
<reference evidence="4 5" key="1">
    <citation type="journal article" date="2015" name="Mol. Plant Microbe Interact.">
        <title>Genome, transcriptome, and functional analyses of Penicillium expansum provide new insights into secondary metabolism and pathogenicity.</title>
        <authorList>
            <person name="Ballester A.R."/>
            <person name="Marcet-Houben M."/>
            <person name="Levin E."/>
            <person name="Sela N."/>
            <person name="Selma-Lazaro C."/>
            <person name="Carmona L."/>
            <person name="Wisniewski M."/>
            <person name="Droby S."/>
            <person name="Gonzalez-Candelas L."/>
            <person name="Gabaldon T."/>
        </authorList>
    </citation>
    <scope>NUCLEOTIDE SEQUENCE [LARGE SCALE GENOMIC DNA]</scope>
    <source>
        <strain evidence="4 5">MD-8</strain>
    </source>
</reference>
<dbReference type="RefSeq" id="XP_016597829.1">
    <property type="nucleotide sequence ID" value="XM_016737855.1"/>
</dbReference>
<comment type="similarity">
    <text evidence="1">Belongs to the zinc-containing alcohol dehydrogenase family.</text>
</comment>
<dbReference type="SMART" id="SM00829">
    <property type="entry name" value="PKS_ER"/>
    <property type="match status" value="1"/>
</dbReference>
<evidence type="ECO:0000256" key="1">
    <source>
        <dbReference type="ARBA" id="ARBA00008072"/>
    </source>
</evidence>
<dbReference type="PANTHER" id="PTHR45348:SF2">
    <property type="entry name" value="ZINC-TYPE ALCOHOL DEHYDROGENASE-LIKE PROTEIN C2E1P3.01"/>
    <property type="match status" value="1"/>
</dbReference>
<dbReference type="Gene3D" id="3.90.180.10">
    <property type="entry name" value="Medium-chain alcohol dehydrogenases, catalytic domain"/>
    <property type="match status" value="1"/>
</dbReference>
<organism evidence="4 5">
    <name type="scientific">Penicillium expansum</name>
    <name type="common">Blue mold rot fungus</name>
    <dbReference type="NCBI Taxonomy" id="27334"/>
    <lineage>
        <taxon>Eukaryota</taxon>
        <taxon>Fungi</taxon>
        <taxon>Dikarya</taxon>
        <taxon>Ascomycota</taxon>
        <taxon>Pezizomycotina</taxon>
        <taxon>Eurotiomycetes</taxon>
        <taxon>Eurotiomycetidae</taxon>
        <taxon>Eurotiales</taxon>
        <taxon>Aspergillaceae</taxon>
        <taxon>Penicillium</taxon>
    </lineage>
</organism>
<protein>
    <submittedName>
        <fullName evidence="4">Polyketide synthase, enoylreductase</fullName>
    </submittedName>
</protein>
<keyword evidence="2" id="KW-0560">Oxidoreductase</keyword>
<accession>A0A0A2I8G5</accession>
<dbReference type="OrthoDB" id="9992527at2759"/>
<dbReference type="InterPro" id="IPR036291">
    <property type="entry name" value="NAD(P)-bd_dom_sf"/>
</dbReference>
<dbReference type="SUPFAM" id="SSF50129">
    <property type="entry name" value="GroES-like"/>
    <property type="match status" value="1"/>
</dbReference>
<dbReference type="SUPFAM" id="SSF51735">
    <property type="entry name" value="NAD(P)-binding Rossmann-fold domains"/>
    <property type="match status" value="1"/>
</dbReference>
<dbReference type="AlphaFoldDB" id="A0A0A2I8G5"/>
<dbReference type="InterPro" id="IPR020843">
    <property type="entry name" value="ER"/>
</dbReference>
<evidence type="ECO:0000313" key="4">
    <source>
        <dbReference type="EMBL" id="KGO55856.1"/>
    </source>
</evidence>
<dbReference type="VEuPathDB" id="FungiDB:PEXP_042530"/>
<evidence type="ECO:0000313" key="5">
    <source>
        <dbReference type="Proteomes" id="UP000030143"/>
    </source>
</evidence>
<evidence type="ECO:0000259" key="3">
    <source>
        <dbReference type="SMART" id="SM00829"/>
    </source>
</evidence>
<dbReference type="PhylomeDB" id="A0A0A2I8G5"/>
<dbReference type="GeneID" id="27673274"/>
<gene>
    <name evidence="4" type="ORF">PEX2_005780</name>
</gene>
<comment type="caution">
    <text evidence="4">The sequence shown here is derived from an EMBL/GenBank/DDBJ whole genome shotgun (WGS) entry which is preliminary data.</text>
</comment>
<feature type="domain" description="Enoyl reductase (ER)" evidence="3">
    <location>
        <begin position="15"/>
        <end position="239"/>
    </location>
</feature>
<keyword evidence="5" id="KW-1185">Reference proteome</keyword>
<dbReference type="InterPro" id="IPR011032">
    <property type="entry name" value="GroES-like_sf"/>
</dbReference>
<proteinExistence type="inferred from homology"/>
<dbReference type="EMBL" id="JQFZ01000181">
    <property type="protein sequence ID" value="KGO55856.1"/>
    <property type="molecule type" value="Genomic_DNA"/>
</dbReference>
<dbReference type="GO" id="GO:0016651">
    <property type="term" value="F:oxidoreductase activity, acting on NAD(P)H"/>
    <property type="evidence" value="ECO:0007669"/>
    <property type="project" value="InterPro"/>
</dbReference>
<name>A0A0A2I8G5_PENEN</name>
<dbReference type="STRING" id="27334.A0A0A2I8G5"/>
<evidence type="ECO:0000256" key="2">
    <source>
        <dbReference type="ARBA" id="ARBA00023002"/>
    </source>
</evidence>
<dbReference type="Proteomes" id="UP000030143">
    <property type="component" value="Unassembled WGS sequence"/>
</dbReference>
<dbReference type="InterPro" id="IPR047122">
    <property type="entry name" value="Trans-enoyl_RdTase-like"/>
</dbReference>
<dbReference type="HOGENOM" id="CLU_1094606_0_0_1"/>